<dbReference type="EMBL" id="BMGD01000003">
    <property type="protein sequence ID" value="GGB62374.1"/>
    <property type="molecule type" value="Genomic_DNA"/>
</dbReference>
<evidence type="ECO:0000256" key="1">
    <source>
        <dbReference type="SAM" id="MobiDB-lite"/>
    </source>
</evidence>
<keyword evidence="3" id="KW-1185">Reference proteome</keyword>
<protein>
    <submittedName>
        <fullName evidence="2">Uncharacterized protein</fullName>
    </submittedName>
</protein>
<feature type="region of interest" description="Disordered" evidence="1">
    <location>
        <begin position="77"/>
        <end position="105"/>
    </location>
</feature>
<sequence>MPVSNACFADPGSTRLALSDLVTIFENAWPISNYGAIGKRGRYRLIGWRMFWGVALAPDQYPDKQWSWACRKLPPAAPAPGGASQGPGSTFRHQAAIPCGQRDAV</sequence>
<dbReference type="Proteomes" id="UP000614261">
    <property type="component" value="Unassembled WGS sequence"/>
</dbReference>
<organism evidence="2 3">
    <name type="scientific">Blastomonas aquatica</name>
    <dbReference type="NCBI Taxonomy" id="1510276"/>
    <lineage>
        <taxon>Bacteria</taxon>
        <taxon>Pseudomonadati</taxon>
        <taxon>Pseudomonadota</taxon>
        <taxon>Alphaproteobacteria</taxon>
        <taxon>Sphingomonadales</taxon>
        <taxon>Sphingomonadaceae</taxon>
        <taxon>Blastomonas</taxon>
    </lineage>
</organism>
<evidence type="ECO:0000313" key="2">
    <source>
        <dbReference type="EMBL" id="GGB62374.1"/>
    </source>
</evidence>
<gene>
    <name evidence="2" type="ORF">GCM10010833_16680</name>
</gene>
<comment type="caution">
    <text evidence="2">The sequence shown here is derived from an EMBL/GenBank/DDBJ whole genome shotgun (WGS) entry which is preliminary data.</text>
</comment>
<proteinExistence type="predicted"/>
<feature type="compositionally biased region" description="Low complexity" evidence="1">
    <location>
        <begin position="79"/>
        <end position="89"/>
    </location>
</feature>
<reference evidence="3" key="1">
    <citation type="journal article" date="2019" name="Int. J. Syst. Evol. Microbiol.">
        <title>The Global Catalogue of Microorganisms (GCM) 10K type strain sequencing project: providing services to taxonomists for standard genome sequencing and annotation.</title>
        <authorList>
            <consortium name="The Broad Institute Genomics Platform"/>
            <consortium name="The Broad Institute Genome Sequencing Center for Infectious Disease"/>
            <person name="Wu L."/>
            <person name="Ma J."/>
        </authorList>
    </citation>
    <scope>NUCLEOTIDE SEQUENCE [LARGE SCALE GENOMIC DNA]</scope>
    <source>
        <strain evidence="3">CGMCC 1.12851</strain>
    </source>
</reference>
<accession>A0ABQ1J852</accession>
<evidence type="ECO:0000313" key="3">
    <source>
        <dbReference type="Proteomes" id="UP000614261"/>
    </source>
</evidence>
<name>A0ABQ1J852_9SPHN</name>